<name>A0A8X6K3G6_9ARAC</name>
<evidence type="ECO:0000313" key="1">
    <source>
        <dbReference type="EMBL" id="GFS61434.1"/>
    </source>
</evidence>
<sequence>MTSIYLITVTFNPHSQCGEAETVDASIQSPCSIAVLTAARGKSLYRGRENSPLSNIQYVRNRSIQIARSVGGIFDLQFYVPKGSEMSKALVKLHI</sequence>
<dbReference type="Proteomes" id="UP000886998">
    <property type="component" value="Unassembled WGS sequence"/>
</dbReference>
<keyword evidence="2" id="KW-1185">Reference proteome</keyword>
<evidence type="ECO:0000313" key="2">
    <source>
        <dbReference type="Proteomes" id="UP000886998"/>
    </source>
</evidence>
<comment type="caution">
    <text evidence="1">The sequence shown here is derived from an EMBL/GenBank/DDBJ whole genome shotgun (WGS) entry which is preliminary data.</text>
</comment>
<gene>
    <name evidence="1" type="ORF">TNIN_253791</name>
</gene>
<organism evidence="1 2">
    <name type="scientific">Trichonephila inaurata madagascariensis</name>
    <dbReference type="NCBI Taxonomy" id="2747483"/>
    <lineage>
        <taxon>Eukaryota</taxon>
        <taxon>Metazoa</taxon>
        <taxon>Ecdysozoa</taxon>
        <taxon>Arthropoda</taxon>
        <taxon>Chelicerata</taxon>
        <taxon>Arachnida</taxon>
        <taxon>Araneae</taxon>
        <taxon>Araneomorphae</taxon>
        <taxon>Entelegynae</taxon>
        <taxon>Araneoidea</taxon>
        <taxon>Nephilidae</taxon>
        <taxon>Trichonephila</taxon>
        <taxon>Trichonephila inaurata</taxon>
    </lineage>
</organism>
<dbReference type="AlphaFoldDB" id="A0A8X6K3G6"/>
<accession>A0A8X6K3G6</accession>
<dbReference type="EMBL" id="BMAV01027688">
    <property type="protein sequence ID" value="GFS61434.1"/>
    <property type="molecule type" value="Genomic_DNA"/>
</dbReference>
<proteinExistence type="predicted"/>
<reference evidence="1" key="1">
    <citation type="submission" date="2020-08" db="EMBL/GenBank/DDBJ databases">
        <title>Multicomponent nature underlies the extraordinary mechanical properties of spider dragline silk.</title>
        <authorList>
            <person name="Kono N."/>
            <person name="Nakamura H."/>
            <person name="Mori M."/>
            <person name="Yoshida Y."/>
            <person name="Ohtoshi R."/>
            <person name="Malay A.D."/>
            <person name="Moran D.A.P."/>
            <person name="Tomita M."/>
            <person name="Numata K."/>
            <person name="Arakawa K."/>
        </authorList>
    </citation>
    <scope>NUCLEOTIDE SEQUENCE</scope>
</reference>
<protein>
    <submittedName>
        <fullName evidence="1">Uncharacterized protein</fullName>
    </submittedName>
</protein>